<keyword evidence="1" id="KW-0472">Membrane</keyword>
<protein>
    <submittedName>
        <fullName evidence="2">Uncharacterized protein</fullName>
    </submittedName>
</protein>
<comment type="caution">
    <text evidence="2">The sequence shown here is derived from an EMBL/GenBank/DDBJ whole genome shotgun (WGS) entry which is preliminary data.</text>
</comment>
<evidence type="ECO:0000313" key="3">
    <source>
        <dbReference type="Proteomes" id="UP000244446"/>
    </source>
</evidence>
<name>A0A2T7G6S9_9RHOB</name>
<organism evidence="2 3">
    <name type="scientific">Pelagivirga sediminicola</name>
    <dbReference type="NCBI Taxonomy" id="2170575"/>
    <lineage>
        <taxon>Bacteria</taxon>
        <taxon>Pseudomonadati</taxon>
        <taxon>Pseudomonadota</taxon>
        <taxon>Alphaproteobacteria</taxon>
        <taxon>Rhodobacterales</taxon>
        <taxon>Paracoccaceae</taxon>
        <taxon>Pelagivirga</taxon>
    </lineage>
</organism>
<dbReference type="RefSeq" id="WP_108692201.1">
    <property type="nucleotide sequence ID" value="NZ_QCYH01000005.1"/>
</dbReference>
<reference evidence="2 3" key="1">
    <citation type="submission" date="2018-04" db="EMBL/GenBank/DDBJ databases">
        <title>Pelagivirga bohaiensis gen. nov., sp. nov., a bacterium isolated from the Bohai Sea.</title>
        <authorList>
            <person name="Ji X."/>
        </authorList>
    </citation>
    <scope>NUCLEOTIDE SEQUENCE [LARGE SCALE GENOMIC DNA]</scope>
    <source>
        <strain evidence="2 3">BH-SD19</strain>
    </source>
</reference>
<keyword evidence="3" id="KW-1185">Reference proteome</keyword>
<evidence type="ECO:0000313" key="2">
    <source>
        <dbReference type="EMBL" id="PVA10118.1"/>
    </source>
</evidence>
<feature type="transmembrane region" description="Helical" evidence="1">
    <location>
        <begin position="6"/>
        <end position="29"/>
    </location>
</feature>
<evidence type="ECO:0000256" key="1">
    <source>
        <dbReference type="SAM" id="Phobius"/>
    </source>
</evidence>
<keyword evidence="1" id="KW-0812">Transmembrane</keyword>
<gene>
    <name evidence="2" type="ORF">DC366_10725</name>
</gene>
<proteinExistence type="predicted"/>
<accession>A0A2T7G6S9</accession>
<dbReference type="OrthoDB" id="9873578at2"/>
<sequence length="95" mass="11112">MIPLIQTIWLALSAVLFVLWIWWMFHALFTLTRAARASAQDRGRMWPTPREQAAEFWRFIRDPIHRRARWQLACLTAGLLAMNLLGLAIWNTAPP</sequence>
<feature type="transmembrane region" description="Helical" evidence="1">
    <location>
        <begin position="70"/>
        <end position="90"/>
    </location>
</feature>
<dbReference type="AlphaFoldDB" id="A0A2T7G6S9"/>
<keyword evidence="1" id="KW-1133">Transmembrane helix</keyword>
<dbReference type="EMBL" id="QCYH01000005">
    <property type="protein sequence ID" value="PVA10118.1"/>
    <property type="molecule type" value="Genomic_DNA"/>
</dbReference>
<dbReference type="Proteomes" id="UP000244446">
    <property type="component" value="Unassembled WGS sequence"/>
</dbReference>